<evidence type="ECO:0000313" key="6">
    <source>
        <dbReference type="EMBL" id="TPX55603.1"/>
    </source>
</evidence>
<dbReference type="EMBL" id="QEAQ01000102">
    <property type="protein sequence ID" value="TPX55603.1"/>
    <property type="molecule type" value="Genomic_DNA"/>
</dbReference>
<dbReference type="GO" id="GO:0004644">
    <property type="term" value="F:phosphoribosylglycinamide formyltransferase activity"/>
    <property type="evidence" value="ECO:0007669"/>
    <property type="project" value="UniProtKB-EC"/>
</dbReference>
<keyword evidence="3" id="KW-0808">Transferase</keyword>
<dbReference type="HAMAP" id="MF_01930">
    <property type="entry name" value="PurN"/>
    <property type="match status" value="1"/>
</dbReference>
<comment type="caution">
    <text evidence="6">The sequence shown here is derived from an EMBL/GenBank/DDBJ whole genome shotgun (WGS) entry which is preliminary data.</text>
</comment>
<evidence type="ECO:0000256" key="3">
    <source>
        <dbReference type="ARBA" id="ARBA00022679"/>
    </source>
</evidence>
<dbReference type="InterPro" id="IPR002376">
    <property type="entry name" value="Formyl_transf_N"/>
</dbReference>
<evidence type="ECO:0000256" key="4">
    <source>
        <dbReference type="ARBA" id="ARBA00022755"/>
    </source>
</evidence>
<organism evidence="6 7">
    <name type="scientific">Powellomyces hirtus</name>
    <dbReference type="NCBI Taxonomy" id="109895"/>
    <lineage>
        <taxon>Eukaryota</taxon>
        <taxon>Fungi</taxon>
        <taxon>Fungi incertae sedis</taxon>
        <taxon>Chytridiomycota</taxon>
        <taxon>Chytridiomycota incertae sedis</taxon>
        <taxon>Chytridiomycetes</taxon>
        <taxon>Spizellomycetales</taxon>
        <taxon>Powellomycetaceae</taxon>
        <taxon>Powellomyces</taxon>
    </lineage>
</organism>
<dbReference type="Proteomes" id="UP000318582">
    <property type="component" value="Unassembled WGS sequence"/>
</dbReference>
<dbReference type="GO" id="GO:0005737">
    <property type="term" value="C:cytoplasm"/>
    <property type="evidence" value="ECO:0007669"/>
    <property type="project" value="TreeGrafter"/>
</dbReference>
<proteinExistence type="inferred from homology"/>
<dbReference type="AlphaFoldDB" id="A0A507DV51"/>
<dbReference type="PANTHER" id="PTHR43369">
    <property type="entry name" value="PHOSPHORIBOSYLGLYCINAMIDE FORMYLTRANSFERASE"/>
    <property type="match status" value="1"/>
</dbReference>
<dbReference type="InterPro" id="IPR036477">
    <property type="entry name" value="Formyl_transf_N_sf"/>
</dbReference>
<sequence length="219" mass="23429">MSSSAALPRIVVLISGSGSNLQALLDAVQNNTLRAQIALVVSNRKGAYGLTRAANAGVPTLVVSLKQFKDAGKSRVDFDLEVARQIREELRRTAPASGGGETDAGAPDLVVLAGWMHILSSEFIQQFPAGRMINLHPALPGAFDGAHAIDRAFQAFQNGTIKETGVMIHKVIPEVDRGEVVLQEVVPIKSDDTLASLEDRIHAVEHRLIVEGARAMLAR</sequence>
<dbReference type="InterPro" id="IPR004607">
    <property type="entry name" value="GART"/>
</dbReference>
<dbReference type="EC" id="2.1.2.2" evidence="2"/>
<evidence type="ECO:0000259" key="5">
    <source>
        <dbReference type="Pfam" id="PF00551"/>
    </source>
</evidence>
<dbReference type="GO" id="GO:0006189">
    <property type="term" value="P:'de novo' IMP biosynthetic process"/>
    <property type="evidence" value="ECO:0007669"/>
    <property type="project" value="InterPro"/>
</dbReference>
<evidence type="ECO:0000256" key="2">
    <source>
        <dbReference type="ARBA" id="ARBA00012254"/>
    </source>
</evidence>
<dbReference type="STRING" id="109895.A0A507DV51"/>
<dbReference type="SUPFAM" id="SSF53328">
    <property type="entry name" value="Formyltransferase"/>
    <property type="match status" value="1"/>
</dbReference>
<name>A0A507DV51_9FUNG</name>
<accession>A0A507DV51</accession>
<protein>
    <recommendedName>
        <fullName evidence="2">phosphoribosylglycinamide formyltransferase 1</fullName>
        <ecNumber evidence="2">2.1.2.2</ecNumber>
    </recommendedName>
</protein>
<feature type="domain" description="Formyl transferase N-terminal" evidence="5">
    <location>
        <begin position="9"/>
        <end position="211"/>
    </location>
</feature>
<keyword evidence="7" id="KW-1185">Reference proteome</keyword>
<gene>
    <name evidence="6" type="ORF">PhCBS80983_g05175</name>
</gene>
<dbReference type="Pfam" id="PF00551">
    <property type="entry name" value="Formyl_trans_N"/>
    <property type="match status" value="1"/>
</dbReference>
<dbReference type="NCBIfam" id="TIGR00639">
    <property type="entry name" value="PurN"/>
    <property type="match status" value="1"/>
</dbReference>
<evidence type="ECO:0000256" key="1">
    <source>
        <dbReference type="ARBA" id="ARBA00005054"/>
    </source>
</evidence>
<comment type="pathway">
    <text evidence="1">Purine metabolism; IMP biosynthesis via de novo pathway; N(2)-formyl-N(1)-(5-phospho-D-ribosyl)glycinamide from N(1)-(5-phospho-D-ribosyl)glycinamide (10-formyl THF route): step 1/1.</text>
</comment>
<evidence type="ECO:0000313" key="7">
    <source>
        <dbReference type="Proteomes" id="UP000318582"/>
    </source>
</evidence>
<dbReference type="PANTHER" id="PTHR43369:SF2">
    <property type="entry name" value="PHOSPHORIBOSYLGLYCINAMIDE FORMYLTRANSFERASE"/>
    <property type="match status" value="1"/>
</dbReference>
<dbReference type="Gene3D" id="3.40.50.170">
    <property type="entry name" value="Formyl transferase, N-terminal domain"/>
    <property type="match status" value="1"/>
</dbReference>
<reference evidence="6 7" key="1">
    <citation type="journal article" date="2019" name="Sci. Rep.">
        <title>Comparative genomics of chytrid fungi reveal insights into the obligate biotrophic and pathogenic lifestyle of Synchytrium endobioticum.</title>
        <authorList>
            <person name="van de Vossenberg B.T.L.H."/>
            <person name="Warris S."/>
            <person name="Nguyen H.D.T."/>
            <person name="van Gent-Pelzer M.P.E."/>
            <person name="Joly D.L."/>
            <person name="van de Geest H.C."/>
            <person name="Bonants P.J.M."/>
            <person name="Smith D.S."/>
            <person name="Levesque C.A."/>
            <person name="van der Lee T.A.J."/>
        </authorList>
    </citation>
    <scope>NUCLEOTIDE SEQUENCE [LARGE SCALE GENOMIC DNA]</scope>
    <source>
        <strain evidence="6 7">CBS 809.83</strain>
    </source>
</reference>
<dbReference type="CDD" id="cd08645">
    <property type="entry name" value="FMT_core_GART"/>
    <property type="match status" value="1"/>
</dbReference>
<keyword evidence="4" id="KW-0658">Purine biosynthesis</keyword>